<dbReference type="KEGG" id="uam:UABAM_03323"/>
<dbReference type="Pfam" id="PF01470">
    <property type="entry name" value="Peptidase_C15"/>
    <property type="match status" value="1"/>
</dbReference>
<dbReference type="SUPFAM" id="SSF53182">
    <property type="entry name" value="Pyrrolidone carboxyl peptidase (pyroglutamate aminopeptidase)"/>
    <property type="match status" value="1"/>
</dbReference>
<keyword evidence="3" id="KW-0378">Hydrolase</keyword>
<gene>
    <name evidence="5" type="ORF">UABAM_03323</name>
</gene>
<dbReference type="InterPro" id="IPR036440">
    <property type="entry name" value="Peptidase_C15-like_sf"/>
</dbReference>
<proteinExistence type="inferred from homology"/>
<reference evidence="5 6" key="1">
    <citation type="submission" date="2019-08" db="EMBL/GenBank/DDBJ databases">
        <title>Complete genome sequence of Candidatus Uab amorphum.</title>
        <authorList>
            <person name="Shiratori T."/>
            <person name="Suzuki S."/>
            <person name="Kakizawa Y."/>
            <person name="Ishida K."/>
        </authorList>
    </citation>
    <scope>NUCLEOTIDE SEQUENCE [LARGE SCALE GENOMIC DNA]</scope>
    <source>
        <strain evidence="5 6">SRT547</strain>
    </source>
</reference>
<dbReference type="AlphaFoldDB" id="A0A5S9F3Y5"/>
<sequence length="350" mass="39786">MKLHYFILSFILLGGLLAKEKNILVLGYWPPTNAIVQDFSNDAALNPGGWKGKNWQNLGYDIYSFFPTFPKGVKGENGRGEGNLEVDYQDTSRDFWKVVERIKPHAIIAFGLGRGPWEIEFNARNLAVENWRKDYLIPQFPLTKPDVTRADNFTLHSTLPVAKIAEKVNAADLGFKAWVDWQGDPGRFLCEYMAYHVMWYQSLHRNGKDACLAAGFIHVGGEVDVTSGKKALEITLQETIAHIKAKHKKTQSLLEILQQQQQKKIYVTCVEDHEVLQKLLPTTEKGVFYRYLGKNLQNLNGQSSRFFTSDANATFTGQYLNGVEVYAINVEHEQKIPYVDLKLGRSLLDD</sequence>
<accession>A0A5S9F3Y5</accession>
<keyword evidence="2" id="KW-0645">Protease</keyword>
<dbReference type="Gene3D" id="3.40.630.20">
    <property type="entry name" value="Peptidase C15, pyroglutamyl peptidase I-like"/>
    <property type="match status" value="1"/>
</dbReference>
<dbReference type="GO" id="GO:0006508">
    <property type="term" value="P:proteolysis"/>
    <property type="evidence" value="ECO:0007669"/>
    <property type="project" value="UniProtKB-KW"/>
</dbReference>
<protein>
    <submittedName>
        <fullName evidence="5">Pyrrolidone-carboxylate peptidase</fullName>
    </submittedName>
</protein>
<evidence type="ECO:0000256" key="1">
    <source>
        <dbReference type="ARBA" id="ARBA00006641"/>
    </source>
</evidence>
<evidence type="ECO:0000256" key="3">
    <source>
        <dbReference type="ARBA" id="ARBA00022801"/>
    </source>
</evidence>
<dbReference type="Proteomes" id="UP000326354">
    <property type="component" value="Chromosome"/>
</dbReference>
<dbReference type="OrthoDB" id="280966at2"/>
<evidence type="ECO:0000313" key="6">
    <source>
        <dbReference type="Proteomes" id="UP000326354"/>
    </source>
</evidence>
<organism evidence="5 6">
    <name type="scientific">Uabimicrobium amorphum</name>
    <dbReference type="NCBI Taxonomy" id="2596890"/>
    <lineage>
        <taxon>Bacteria</taxon>
        <taxon>Pseudomonadati</taxon>
        <taxon>Planctomycetota</taxon>
        <taxon>Candidatus Uabimicrobiia</taxon>
        <taxon>Candidatus Uabimicrobiales</taxon>
        <taxon>Candidatus Uabimicrobiaceae</taxon>
        <taxon>Candidatus Uabimicrobium</taxon>
    </lineage>
</organism>
<name>A0A5S9F3Y5_UABAM</name>
<dbReference type="InterPro" id="IPR016125">
    <property type="entry name" value="Peptidase_C15-like"/>
</dbReference>
<evidence type="ECO:0000256" key="2">
    <source>
        <dbReference type="ARBA" id="ARBA00022670"/>
    </source>
</evidence>
<keyword evidence="6" id="KW-1185">Reference proteome</keyword>
<evidence type="ECO:0000313" key="5">
    <source>
        <dbReference type="EMBL" id="BBM84962.1"/>
    </source>
</evidence>
<dbReference type="GO" id="GO:0008234">
    <property type="term" value="F:cysteine-type peptidase activity"/>
    <property type="evidence" value="ECO:0007669"/>
    <property type="project" value="UniProtKB-KW"/>
</dbReference>
<dbReference type="RefSeq" id="WP_151969087.1">
    <property type="nucleotide sequence ID" value="NZ_AP019860.1"/>
</dbReference>
<evidence type="ECO:0000256" key="4">
    <source>
        <dbReference type="ARBA" id="ARBA00022807"/>
    </source>
</evidence>
<dbReference type="EMBL" id="AP019860">
    <property type="protein sequence ID" value="BBM84962.1"/>
    <property type="molecule type" value="Genomic_DNA"/>
</dbReference>
<keyword evidence="4" id="KW-0788">Thiol protease</keyword>
<comment type="similarity">
    <text evidence="1">Belongs to the peptidase C15 family.</text>
</comment>